<dbReference type="PANTHER" id="PTHR34064">
    <property type="entry name" value="OS04G0672300 PROTEIN"/>
    <property type="match status" value="1"/>
</dbReference>
<keyword evidence="3" id="KW-1185">Reference proteome</keyword>
<dbReference type="Proteomes" id="UP001152561">
    <property type="component" value="Unassembled WGS sequence"/>
</dbReference>
<comment type="caution">
    <text evidence="2">The sequence shown here is derived from an EMBL/GenBank/DDBJ whole genome shotgun (WGS) entry which is preliminary data.</text>
</comment>
<organism evidence="2 3">
    <name type="scientific">Anisodus acutangulus</name>
    <dbReference type="NCBI Taxonomy" id="402998"/>
    <lineage>
        <taxon>Eukaryota</taxon>
        <taxon>Viridiplantae</taxon>
        <taxon>Streptophyta</taxon>
        <taxon>Embryophyta</taxon>
        <taxon>Tracheophyta</taxon>
        <taxon>Spermatophyta</taxon>
        <taxon>Magnoliopsida</taxon>
        <taxon>eudicotyledons</taxon>
        <taxon>Gunneridae</taxon>
        <taxon>Pentapetalae</taxon>
        <taxon>asterids</taxon>
        <taxon>lamiids</taxon>
        <taxon>Solanales</taxon>
        <taxon>Solanaceae</taxon>
        <taxon>Solanoideae</taxon>
        <taxon>Hyoscyameae</taxon>
        <taxon>Anisodus</taxon>
    </lineage>
</organism>
<accession>A0A9Q1L6T1</accession>
<name>A0A9Q1L6T1_9SOLA</name>
<dbReference type="PANTHER" id="PTHR34064:SF5">
    <property type="entry name" value="PROTEIN, PUTATIVE-RELATED"/>
    <property type="match status" value="1"/>
</dbReference>
<keyword evidence="1" id="KW-0812">Transmembrane</keyword>
<feature type="transmembrane region" description="Helical" evidence="1">
    <location>
        <begin position="152"/>
        <end position="174"/>
    </location>
</feature>
<gene>
    <name evidence="2" type="ORF">K7X08_022161</name>
</gene>
<dbReference type="OrthoDB" id="1911818at2759"/>
<proteinExistence type="predicted"/>
<sequence>MDADVLPNKGIIAPPRELYIDLPSLSSPSCVKIPVSMDNQSSSQNHANLKNDSTDIYSPYILDIDIEKGNTEALKSTEEMGGNLKTEDSLSMMLKREITSHMAGKLIQFLNHSFELPNFTFKYKWLADKICDTSSNRLRKYKRMASFNSRRVVLLFSILSSVGTIILICLTLRVRMIADDSGLGKSDIGKQVILAG</sequence>
<evidence type="ECO:0000256" key="1">
    <source>
        <dbReference type="SAM" id="Phobius"/>
    </source>
</evidence>
<dbReference type="AlphaFoldDB" id="A0A9Q1L6T1"/>
<dbReference type="EMBL" id="JAJAGQ010000023">
    <property type="protein sequence ID" value="KAJ8528469.1"/>
    <property type="molecule type" value="Genomic_DNA"/>
</dbReference>
<keyword evidence="1" id="KW-0472">Membrane</keyword>
<protein>
    <submittedName>
        <fullName evidence="2">Uncharacterized protein</fullName>
    </submittedName>
</protein>
<evidence type="ECO:0000313" key="3">
    <source>
        <dbReference type="Proteomes" id="UP001152561"/>
    </source>
</evidence>
<reference evidence="3" key="1">
    <citation type="journal article" date="2023" name="Proc. Natl. Acad. Sci. U.S.A.">
        <title>Genomic and structural basis for evolution of tropane alkaloid biosynthesis.</title>
        <authorList>
            <person name="Wanga Y.-J."/>
            <person name="Taina T."/>
            <person name="Yua J.-Y."/>
            <person name="Lia J."/>
            <person name="Xua B."/>
            <person name="Chenc J."/>
            <person name="D'Auriad J.C."/>
            <person name="Huanga J.-P."/>
            <person name="Huanga S.-X."/>
        </authorList>
    </citation>
    <scope>NUCLEOTIDE SEQUENCE [LARGE SCALE GENOMIC DNA]</scope>
    <source>
        <strain evidence="3">cv. KIB-2019</strain>
    </source>
</reference>
<evidence type="ECO:0000313" key="2">
    <source>
        <dbReference type="EMBL" id="KAJ8528469.1"/>
    </source>
</evidence>
<keyword evidence="1" id="KW-1133">Transmembrane helix</keyword>